<comment type="caution">
    <text evidence="2">The sequence shown here is derived from an EMBL/GenBank/DDBJ whole genome shotgun (WGS) entry which is preliminary data.</text>
</comment>
<accession>A0A2B7XCX3</accession>
<organism evidence="2 3">
    <name type="scientific">Blastomyces parvus</name>
    <dbReference type="NCBI Taxonomy" id="2060905"/>
    <lineage>
        <taxon>Eukaryota</taxon>
        <taxon>Fungi</taxon>
        <taxon>Dikarya</taxon>
        <taxon>Ascomycota</taxon>
        <taxon>Pezizomycotina</taxon>
        <taxon>Eurotiomycetes</taxon>
        <taxon>Eurotiomycetidae</taxon>
        <taxon>Onygenales</taxon>
        <taxon>Ajellomycetaceae</taxon>
        <taxon>Blastomyces</taxon>
    </lineage>
</organism>
<feature type="region of interest" description="Disordered" evidence="1">
    <location>
        <begin position="181"/>
        <end position="209"/>
    </location>
</feature>
<name>A0A2B7XCX3_9EURO</name>
<evidence type="ECO:0000313" key="3">
    <source>
        <dbReference type="Proteomes" id="UP000224080"/>
    </source>
</evidence>
<feature type="region of interest" description="Disordered" evidence="1">
    <location>
        <begin position="87"/>
        <end position="106"/>
    </location>
</feature>
<reference evidence="2 3" key="1">
    <citation type="submission" date="2017-10" db="EMBL/GenBank/DDBJ databases">
        <title>Comparative genomics in systemic dimorphic fungi from Ajellomycetaceae.</title>
        <authorList>
            <person name="Munoz J.F."/>
            <person name="Mcewen J.G."/>
            <person name="Clay O.K."/>
            <person name="Cuomo C.A."/>
        </authorList>
    </citation>
    <scope>NUCLEOTIDE SEQUENCE [LARGE SCALE GENOMIC DNA]</scope>
    <source>
        <strain evidence="2 3">UAMH130</strain>
    </source>
</reference>
<dbReference type="Proteomes" id="UP000224080">
    <property type="component" value="Unassembled WGS sequence"/>
</dbReference>
<feature type="region of interest" description="Disordered" evidence="1">
    <location>
        <begin position="114"/>
        <end position="156"/>
    </location>
</feature>
<feature type="compositionally biased region" description="Acidic residues" evidence="1">
    <location>
        <begin position="200"/>
        <end position="209"/>
    </location>
</feature>
<evidence type="ECO:0000256" key="1">
    <source>
        <dbReference type="SAM" id="MobiDB-lite"/>
    </source>
</evidence>
<keyword evidence="3" id="KW-1185">Reference proteome</keyword>
<protein>
    <submittedName>
        <fullName evidence="2">Uncharacterized protein</fullName>
    </submittedName>
</protein>
<dbReference type="EMBL" id="PDNC01000021">
    <property type="protein sequence ID" value="PGH06497.1"/>
    <property type="molecule type" value="Genomic_DNA"/>
</dbReference>
<feature type="compositionally biased region" description="Polar residues" evidence="1">
    <location>
        <begin position="133"/>
        <end position="144"/>
    </location>
</feature>
<dbReference type="AlphaFoldDB" id="A0A2B7XCX3"/>
<proteinExistence type="predicted"/>
<gene>
    <name evidence="2" type="ORF">GX51_02321</name>
</gene>
<sequence>MLSTFITNLIILPIALLITIPLAFAATITITIAFATLCLRLCLVYLDFFAALARAYLHNLPAPNSTTAEIYPRNSSLHISYDTSIHRRNSSQSRTQLPAGNYVSRGDSYDHSPYLLLRRSSTPPERTKRLRRQSSQGSLTQISPLTRKYSLPTPGSLGTFVGEPNFDGDFEPIDGLFQIPAGFPSSSQMSSTSPHKAGDDEPGNCDDHDDAAAEILNY</sequence>
<evidence type="ECO:0000313" key="2">
    <source>
        <dbReference type="EMBL" id="PGH06497.1"/>
    </source>
</evidence>
<dbReference type="OrthoDB" id="4188617at2759"/>